<dbReference type="AlphaFoldDB" id="A0A6B0RLA6"/>
<evidence type="ECO:0000256" key="1">
    <source>
        <dbReference type="SAM" id="MobiDB-lite"/>
    </source>
</evidence>
<evidence type="ECO:0000313" key="2">
    <source>
        <dbReference type="EMBL" id="MXQ89487.1"/>
    </source>
</evidence>
<protein>
    <submittedName>
        <fullName evidence="2">Uncharacterized protein</fullName>
    </submittedName>
</protein>
<sequence>MAKCCGRKKGAGNCAGGRWETRREELGSEEDKKHPPSGEEREDKPSKGNFLGKGQPGEKREELRRLEWTQSSPVKVPGLRNIFQETRHMDLEEAEDSETAVPDSKIHPLH</sequence>
<proteinExistence type="predicted"/>
<feature type="compositionally biased region" description="Basic residues" evidence="1">
    <location>
        <begin position="1"/>
        <end position="10"/>
    </location>
</feature>
<accession>A0A6B0RLA6</accession>
<reference evidence="2" key="1">
    <citation type="submission" date="2019-10" db="EMBL/GenBank/DDBJ databases">
        <title>The sequence and de novo assembly of the wild yak genome.</title>
        <authorList>
            <person name="Liu Y."/>
        </authorList>
    </citation>
    <scope>NUCLEOTIDE SEQUENCE [LARGE SCALE GENOMIC DNA]</scope>
    <source>
        <strain evidence="2">WY2019</strain>
    </source>
</reference>
<dbReference type="EMBL" id="VBQZ03000055">
    <property type="protein sequence ID" value="MXQ89487.1"/>
    <property type="molecule type" value="Genomic_DNA"/>
</dbReference>
<name>A0A6B0RLA6_9CETA</name>
<dbReference type="Proteomes" id="UP000322234">
    <property type="component" value="Unassembled WGS sequence"/>
</dbReference>
<gene>
    <name evidence="2" type="ORF">E5288_WYG000919</name>
</gene>
<comment type="caution">
    <text evidence="2">The sequence shown here is derived from an EMBL/GenBank/DDBJ whole genome shotgun (WGS) entry which is preliminary data.</text>
</comment>
<feature type="compositionally biased region" description="Basic and acidic residues" evidence="1">
    <location>
        <begin position="56"/>
        <end position="67"/>
    </location>
</feature>
<feature type="compositionally biased region" description="Basic and acidic residues" evidence="1">
    <location>
        <begin position="19"/>
        <end position="46"/>
    </location>
</feature>
<feature type="region of interest" description="Disordered" evidence="1">
    <location>
        <begin position="1"/>
        <end position="110"/>
    </location>
</feature>
<organism evidence="2 3">
    <name type="scientific">Bos mutus</name>
    <name type="common">wild yak</name>
    <dbReference type="NCBI Taxonomy" id="72004"/>
    <lineage>
        <taxon>Eukaryota</taxon>
        <taxon>Metazoa</taxon>
        <taxon>Chordata</taxon>
        <taxon>Craniata</taxon>
        <taxon>Vertebrata</taxon>
        <taxon>Euteleostomi</taxon>
        <taxon>Mammalia</taxon>
        <taxon>Eutheria</taxon>
        <taxon>Laurasiatheria</taxon>
        <taxon>Artiodactyla</taxon>
        <taxon>Ruminantia</taxon>
        <taxon>Pecora</taxon>
        <taxon>Bovidae</taxon>
        <taxon>Bovinae</taxon>
        <taxon>Bos</taxon>
    </lineage>
</organism>
<evidence type="ECO:0000313" key="3">
    <source>
        <dbReference type="Proteomes" id="UP000322234"/>
    </source>
</evidence>
<keyword evidence="3" id="KW-1185">Reference proteome</keyword>